<keyword evidence="2" id="KW-0813">Transport</keyword>
<evidence type="ECO:0000256" key="3">
    <source>
        <dbReference type="ARBA" id="ARBA00022729"/>
    </source>
</evidence>
<dbReference type="Pfam" id="PF13416">
    <property type="entry name" value="SBP_bac_8"/>
    <property type="match status" value="1"/>
</dbReference>
<evidence type="ECO:0000313" key="5">
    <source>
        <dbReference type="Proteomes" id="UP001631957"/>
    </source>
</evidence>
<dbReference type="Gene3D" id="3.40.190.10">
    <property type="entry name" value="Periplasmic binding protein-like II"/>
    <property type="match status" value="2"/>
</dbReference>
<dbReference type="InterPro" id="IPR006059">
    <property type="entry name" value="SBP"/>
</dbReference>
<accession>A0ABW9I181</accession>
<dbReference type="RefSeq" id="WP_409123356.1">
    <property type="nucleotide sequence ID" value="NZ_JBJVNI010000021.1"/>
</dbReference>
<gene>
    <name evidence="4" type="ORF">ACKI18_34085</name>
</gene>
<evidence type="ECO:0000313" key="4">
    <source>
        <dbReference type="EMBL" id="MFM9613701.1"/>
    </source>
</evidence>
<sequence length="435" mass="47200">MGRGWLVGLLLVGTACTGGGSAEQPVPGPDRMRIVVASGRDVTDGTRQRLIDAWNARQGAGGYKASLVELPGSADQQRSQLLGALQSGSSSYDIVNLDVTWVPEFAAAKLVQPLPDDAVSDPADLVRPVDETSFWGGKRYAVPFNSDVGLLYYRRDQVGGELGPVVTWSALQRYLDAVRGKRFPGWEAGWTTQLAPYEGRTVNAIEAFASAVEDLEITDENGRYRATEDQLTRGVKELRARTTDVLRHAFTSNESDSLSDFTQGKTTFLRNWPYAYPALYAAFKGDLGVTQLPGKAVLGGQNLAMTRSVSGDKAAKTADLIRFLTDADSERCLLYAGFAATRESSYRETTRCTYAGTPTSGSTGETPDRWTPEQERFAHDVLLPALRSAVPRPRTPLYGALTQTFTDELAPLFTTGADPTTVAKALDEALDRELP</sequence>
<dbReference type="InterPro" id="IPR050490">
    <property type="entry name" value="Bact_solute-bd_prot1"/>
</dbReference>
<protein>
    <submittedName>
        <fullName evidence="4">Extracellular solute-binding protein</fullName>
    </submittedName>
</protein>
<evidence type="ECO:0000256" key="2">
    <source>
        <dbReference type="ARBA" id="ARBA00022448"/>
    </source>
</evidence>
<comment type="caution">
    <text evidence="4">The sequence shown here is derived from an EMBL/GenBank/DDBJ whole genome shotgun (WGS) entry which is preliminary data.</text>
</comment>
<name>A0ABW9I181_9ACTN</name>
<organism evidence="4 5">
    <name type="scientific">Streptomyces niveiscabiei</name>
    <dbReference type="NCBI Taxonomy" id="164115"/>
    <lineage>
        <taxon>Bacteria</taxon>
        <taxon>Bacillati</taxon>
        <taxon>Actinomycetota</taxon>
        <taxon>Actinomycetes</taxon>
        <taxon>Kitasatosporales</taxon>
        <taxon>Streptomycetaceae</taxon>
        <taxon>Streptomyces</taxon>
    </lineage>
</organism>
<reference evidence="4 5" key="1">
    <citation type="submission" date="2024-12" db="EMBL/GenBank/DDBJ databases">
        <title>Forecasting of Potato common scab and diversities of Pathogenic streptomyces spp. in china.</title>
        <authorList>
            <person name="Handique U."/>
            <person name="Wu J."/>
        </authorList>
    </citation>
    <scope>NUCLEOTIDE SEQUENCE [LARGE SCALE GENOMIC DNA]</scope>
    <source>
        <strain evidence="4 5">ZRIMU1530</strain>
    </source>
</reference>
<dbReference type="PROSITE" id="PS51257">
    <property type="entry name" value="PROKAR_LIPOPROTEIN"/>
    <property type="match status" value="1"/>
</dbReference>
<dbReference type="Proteomes" id="UP001631957">
    <property type="component" value="Unassembled WGS sequence"/>
</dbReference>
<dbReference type="PANTHER" id="PTHR43649:SF34">
    <property type="entry name" value="ABC TRANSPORTER PERIPLASMIC-BINDING PROTEIN YCJN-RELATED"/>
    <property type="match status" value="1"/>
</dbReference>
<dbReference type="PANTHER" id="PTHR43649">
    <property type="entry name" value="ARABINOSE-BINDING PROTEIN-RELATED"/>
    <property type="match status" value="1"/>
</dbReference>
<dbReference type="SUPFAM" id="SSF53850">
    <property type="entry name" value="Periplasmic binding protein-like II"/>
    <property type="match status" value="1"/>
</dbReference>
<proteinExistence type="inferred from homology"/>
<evidence type="ECO:0000256" key="1">
    <source>
        <dbReference type="ARBA" id="ARBA00008520"/>
    </source>
</evidence>
<comment type="similarity">
    <text evidence="1">Belongs to the bacterial solute-binding protein 1 family.</text>
</comment>
<keyword evidence="3" id="KW-0732">Signal</keyword>
<keyword evidence="5" id="KW-1185">Reference proteome</keyword>
<dbReference type="EMBL" id="JBJVNI010000021">
    <property type="protein sequence ID" value="MFM9613701.1"/>
    <property type="molecule type" value="Genomic_DNA"/>
</dbReference>